<reference evidence="1" key="1">
    <citation type="submission" date="2018-05" db="EMBL/GenBank/DDBJ databases">
        <authorList>
            <person name="Lanie J.A."/>
            <person name="Ng W.-L."/>
            <person name="Kazmierczak K.M."/>
            <person name="Andrzejewski T.M."/>
            <person name="Davidsen T.M."/>
            <person name="Wayne K.J."/>
            <person name="Tettelin H."/>
            <person name="Glass J.I."/>
            <person name="Rusch D."/>
            <person name="Podicherti R."/>
            <person name="Tsui H.-C.T."/>
            <person name="Winkler M.E."/>
        </authorList>
    </citation>
    <scope>NUCLEOTIDE SEQUENCE</scope>
</reference>
<evidence type="ECO:0000313" key="1">
    <source>
        <dbReference type="EMBL" id="SVC32382.1"/>
    </source>
</evidence>
<feature type="non-terminal residue" evidence="1">
    <location>
        <position position="1"/>
    </location>
</feature>
<accession>A0A382LB67</accession>
<organism evidence="1">
    <name type="scientific">marine metagenome</name>
    <dbReference type="NCBI Taxonomy" id="408172"/>
    <lineage>
        <taxon>unclassified sequences</taxon>
        <taxon>metagenomes</taxon>
        <taxon>ecological metagenomes</taxon>
    </lineage>
</organism>
<feature type="non-terminal residue" evidence="1">
    <location>
        <position position="398"/>
    </location>
</feature>
<dbReference type="EMBL" id="UINC01085132">
    <property type="protein sequence ID" value="SVC32382.1"/>
    <property type="molecule type" value="Genomic_DNA"/>
</dbReference>
<dbReference type="AlphaFoldDB" id="A0A382LB67"/>
<sequence>VIRFIIKPLFILLLIIVPVVAQDVCPPNNLTVTPGVGTLNVTWQNPGFYAATHNVSPQNANYHTGSVKESVGFTQTSRINCINNQQGWIMFDITSLPEGLEPLTVEFNFYVYGANWPYWAVTPVTSNPLATTYTALYNDIVLGAGTGGSSDYGTFNEEEGFSVGPYSYQLIGSVFEDIASTRTEQTWFTIGIVDYDYSPEWWIYLEGWNQPHPPSLTVTYGEGERYIVPAIPQPSAAGADISVYKEAVSNGLQDEVETEHAQVIVNNDRNYARNCLGALGYYIFMDGDTLLYTNRHSFEMEGTIGQEYCFYAISEVGVPDTALVISVYDTNTYTFPTGAESWAGFANEDTTIYPFFFPDGGEITFTGATAGTVDSVDLYFRFEYEPYPNTEPSYNTDS</sequence>
<name>A0A382LB67_9ZZZZ</name>
<proteinExistence type="predicted"/>
<protein>
    <submittedName>
        <fullName evidence="1">Uncharacterized protein</fullName>
    </submittedName>
</protein>
<gene>
    <name evidence="1" type="ORF">METZ01_LOCUS285236</name>
</gene>